<reference evidence="1 2" key="1">
    <citation type="submission" date="2019-08" db="EMBL/GenBank/DDBJ databases">
        <title>In-depth cultivation of the pig gut microbiome towards novel bacterial diversity and tailored functional studies.</title>
        <authorList>
            <person name="Wylensek D."/>
            <person name="Hitch T.C.A."/>
            <person name="Clavel T."/>
        </authorList>
    </citation>
    <scope>NUCLEOTIDE SEQUENCE [LARGE SCALE GENOMIC DNA]</scope>
    <source>
        <strain evidence="1 2">WCA-693-APC-5D-A</strain>
    </source>
</reference>
<dbReference type="Gene3D" id="3.40.50.880">
    <property type="match status" value="1"/>
</dbReference>
<dbReference type="InterPro" id="IPR029062">
    <property type="entry name" value="Class_I_gatase-like"/>
</dbReference>
<name>A0A6I2UB08_9FIRM</name>
<dbReference type="SUPFAM" id="SSF52317">
    <property type="entry name" value="Class I glutamine amidotransferase-like"/>
    <property type="match status" value="1"/>
</dbReference>
<dbReference type="EMBL" id="VUNR01000004">
    <property type="protein sequence ID" value="MSU07907.1"/>
    <property type="molecule type" value="Genomic_DNA"/>
</dbReference>
<sequence length="264" mass="29913">MDMVHIFLTSSPTGPLDGSRRVDGIDKWNGFGDRLHEVWQADSRCLMIAAAPDNAALMDEMTGFFWHTWLREGFSMQCMDKLDYRYHGSGWDSVHGHISRGDLHSYDVLFLAGGHVPTQRHFFEAIGLREKLQGFQGIIIGISAGSMNSADMVYIQSEEPGEAVDRGFRRWGRGLGLTKRNILPHYQMVKDNYLDGMRLYEDITMPDSYGHEFVVLCDGSYLRFEAEWAGAPPISETVYGEAYIIREGTVSELCRHEKMCALLS</sequence>
<organism evidence="1 2">
    <name type="scientific">Anaerovibrio slackiae</name>
    <dbReference type="NCBI Taxonomy" id="2652309"/>
    <lineage>
        <taxon>Bacteria</taxon>
        <taxon>Bacillati</taxon>
        <taxon>Bacillota</taxon>
        <taxon>Negativicutes</taxon>
        <taxon>Selenomonadales</taxon>
        <taxon>Selenomonadaceae</taxon>
        <taxon>Anaerovibrio</taxon>
    </lineage>
</organism>
<accession>A0A6I2UB08</accession>
<comment type="caution">
    <text evidence="1">The sequence shown here is derived from an EMBL/GenBank/DDBJ whole genome shotgun (WGS) entry which is preliminary data.</text>
</comment>
<dbReference type="Proteomes" id="UP000433181">
    <property type="component" value="Unassembled WGS sequence"/>
</dbReference>
<dbReference type="AlphaFoldDB" id="A0A6I2UB08"/>
<evidence type="ECO:0000313" key="2">
    <source>
        <dbReference type="Proteomes" id="UP000433181"/>
    </source>
</evidence>
<evidence type="ECO:0000313" key="1">
    <source>
        <dbReference type="EMBL" id="MSU07907.1"/>
    </source>
</evidence>
<proteinExistence type="predicted"/>
<gene>
    <name evidence="1" type="ORF">FYJ84_02740</name>
</gene>
<protein>
    <submittedName>
        <fullName evidence="1">Dipeptidase E</fullName>
    </submittedName>
</protein>
<keyword evidence="2" id="KW-1185">Reference proteome</keyword>